<evidence type="ECO:0000313" key="5">
    <source>
        <dbReference type="Proteomes" id="UP000824998"/>
    </source>
</evidence>
<dbReference type="Proteomes" id="UP000824998">
    <property type="component" value="Unassembled WGS sequence"/>
</dbReference>
<keyword evidence="2" id="KW-1133">Transmembrane helix</keyword>
<feature type="compositionally biased region" description="Basic residues" evidence="1">
    <location>
        <begin position="65"/>
        <end position="78"/>
    </location>
</feature>
<reference evidence="4" key="1">
    <citation type="journal article" date="2021" name="IMA Fungus">
        <title>Genomic characterization of three marine fungi, including Emericellopsis atlantica sp. nov. with signatures of a generalist lifestyle and marine biomass degradation.</title>
        <authorList>
            <person name="Hagestad O.C."/>
            <person name="Hou L."/>
            <person name="Andersen J.H."/>
            <person name="Hansen E.H."/>
            <person name="Altermark B."/>
            <person name="Li C."/>
            <person name="Kuhnert E."/>
            <person name="Cox R.J."/>
            <person name="Crous P.W."/>
            <person name="Spatafora J.W."/>
            <person name="Lail K."/>
            <person name="Amirebrahimi M."/>
            <person name="Lipzen A."/>
            <person name="Pangilinan J."/>
            <person name="Andreopoulos W."/>
            <person name="Hayes R.D."/>
            <person name="Ng V."/>
            <person name="Grigoriev I.V."/>
            <person name="Jackson S.A."/>
            <person name="Sutton T.D.S."/>
            <person name="Dobson A.D.W."/>
            <person name="Rama T."/>
        </authorList>
    </citation>
    <scope>NUCLEOTIDE SEQUENCE</scope>
    <source>
        <strain evidence="4">TRa018bII</strain>
    </source>
</reference>
<keyword evidence="2" id="KW-0812">Transmembrane</keyword>
<dbReference type="AlphaFoldDB" id="A0A9P7YTM0"/>
<organism evidence="4 5">
    <name type="scientific">Amylocarpus encephaloides</name>
    <dbReference type="NCBI Taxonomy" id="45428"/>
    <lineage>
        <taxon>Eukaryota</taxon>
        <taxon>Fungi</taxon>
        <taxon>Dikarya</taxon>
        <taxon>Ascomycota</taxon>
        <taxon>Pezizomycotina</taxon>
        <taxon>Leotiomycetes</taxon>
        <taxon>Helotiales</taxon>
        <taxon>Helotiales incertae sedis</taxon>
        <taxon>Amylocarpus</taxon>
    </lineage>
</organism>
<accession>A0A9P7YTM0</accession>
<dbReference type="PANTHER" id="PTHR38790:SF9">
    <property type="entry name" value="F-BOX DOMAIN-CONTAINING PROTEIN"/>
    <property type="match status" value="1"/>
</dbReference>
<comment type="caution">
    <text evidence="4">The sequence shown here is derived from an EMBL/GenBank/DDBJ whole genome shotgun (WGS) entry which is preliminary data.</text>
</comment>
<evidence type="ECO:0000256" key="1">
    <source>
        <dbReference type="SAM" id="MobiDB-lite"/>
    </source>
</evidence>
<keyword evidence="2" id="KW-0472">Membrane</keyword>
<proteinExistence type="predicted"/>
<gene>
    <name evidence="4" type="ORF">BJ875DRAFT_276201</name>
</gene>
<evidence type="ECO:0000256" key="2">
    <source>
        <dbReference type="SAM" id="Phobius"/>
    </source>
</evidence>
<evidence type="ECO:0000313" key="4">
    <source>
        <dbReference type="EMBL" id="KAG9239000.1"/>
    </source>
</evidence>
<feature type="region of interest" description="Disordered" evidence="1">
    <location>
        <begin position="65"/>
        <end position="104"/>
    </location>
</feature>
<protein>
    <recommendedName>
        <fullName evidence="3">DUF7730 domain-containing protein</fullName>
    </recommendedName>
</protein>
<name>A0A9P7YTM0_9HELO</name>
<dbReference type="Pfam" id="PF24864">
    <property type="entry name" value="DUF7730"/>
    <property type="match status" value="1"/>
</dbReference>
<dbReference type="EMBL" id="MU251363">
    <property type="protein sequence ID" value="KAG9239000.1"/>
    <property type="molecule type" value="Genomic_DNA"/>
</dbReference>
<dbReference type="PANTHER" id="PTHR38790">
    <property type="entry name" value="2EXR DOMAIN-CONTAINING PROTEIN-RELATED"/>
    <property type="match status" value="1"/>
</dbReference>
<dbReference type="InterPro" id="IPR056632">
    <property type="entry name" value="DUF7730"/>
</dbReference>
<feature type="transmembrane region" description="Helical" evidence="2">
    <location>
        <begin position="21"/>
        <end position="39"/>
    </location>
</feature>
<feature type="domain" description="DUF7730" evidence="3">
    <location>
        <begin position="100"/>
        <end position="335"/>
    </location>
</feature>
<dbReference type="OrthoDB" id="4757095at2759"/>
<sequence length="370" mass="43569">MNRTRTFLTSRFERSRQTPGIRIADISLYYAFTLYMLLWEVPSNGILIVREKYIEPILERRRLQRGRPTLKHRKRKGRALTPQPAPASRSLLKKASQQSSQPDSRLLSELPWEIRAMIWKECLTGMTFHLGKFSRDENHLSFIVCYSKEPSNPRWCPHSCWRQWYVYQPGSTQRRALSFYAMPPKPPILPLLQSCRQTYSECIDMVYSSNTFDTSVSNCTLLLPRFILPQRFDTIQNLRFDWYIPFLSNSALSPLDANSTDVAYSRNFRNWAKTWYCLASMKSLRNLFVKLRFFGVLSYWRHPEAAFLEPILEITTPKVFEIVLPFWMVDMRINLDDTVWGNLPCSVTISDDAFYDRTGNSMRRFIKSCL</sequence>
<evidence type="ECO:0000259" key="3">
    <source>
        <dbReference type="Pfam" id="PF24864"/>
    </source>
</evidence>
<keyword evidence="5" id="KW-1185">Reference proteome</keyword>